<feature type="transmembrane region" description="Helical" evidence="9">
    <location>
        <begin position="293"/>
        <end position="318"/>
    </location>
</feature>
<keyword evidence="7" id="KW-0067">ATP-binding</keyword>
<feature type="transmembrane region" description="Helical" evidence="9">
    <location>
        <begin position="230"/>
        <end position="249"/>
    </location>
</feature>
<dbReference type="GO" id="GO:0005524">
    <property type="term" value="F:ATP binding"/>
    <property type="evidence" value="ECO:0007669"/>
    <property type="project" value="UniProtKB-KW"/>
</dbReference>
<dbReference type="InterPro" id="IPR050482">
    <property type="entry name" value="Sensor_HK_TwoCompSys"/>
</dbReference>
<dbReference type="Proteomes" id="UP000476511">
    <property type="component" value="Unassembled WGS sequence"/>
</dbReference>
<dbReference type="SUPFAM" id="SSF55781">
    <property type="entry name" value="GAF domain-like"/>
    <property type="match status" value="1"/>
</dbReference>
<feature type="transmembrane region" description="Helical" evidence="9">
    <location>
        <begin position="18"/>
        <end position="42"/>
    </location>
</feature>
<accession>A0A6L5QYF4</accession>
<evidence type="ECO:0000256" key="2">
    <source>
        <dbReference type="ARBA" id="ARBA00012438"/>
    </source>
</evidence>
<comment type="caution">
    <text evidence="11">The sequence shown here is derived from an EMBL/GenBank/DDBJ whole genome shotgun (WGS) entry which is preliminary data.</text>
</comment>
<proteinExistence type="predicted"/>
<dbReference type="Pfam" id="PF02518">
    <property type="entry name" value="HATPase_c"/>
    <property type="match status" value="1"/>
</dbReference>
<feature type="transmembrane region" description="Helical" evidence="9">
    <location>
        <begin position="122"/>
        <end position="142"/>
    </location>
</feature>
<dbReference type="AlphaFoldDB" id="A0A6L5QYF4"/>
<feature type="domain" description="Histidine kinase/HSP90-like ATPase" evidence="10">
    <location>
        <begin position="588"/>
        <end position="681"/>
    </location>
</feature>
<evidence type="ECO:0000256" key="4">
    <source>
        <dbReference type="ARBA" id="ARBA00022679"/>
    </source>
</evidence>
<dbReference type="GO" id="GO:0000155">
    <property type="term" value="F:phosphorelay sensor kinase activity"/>
    <property type="evidence" value="ECO:0007669"/>
    <property type="project" value="InterPro"/>
</dbReference>
<gene>
    <name evidence="11" type="ORF">GJR97_02955</name>
</gene>
<keyword evidence="12" id="KW-1185">Reference proteome</keyword>
<dbReference type="InterPro" id="IPR036890">
    <property type="entry name" value="HATPase_C_sf"/>
</dbReference>
<dbReference type="GO" id="GO:0046983">
    <property type="term" value="F:protein dimerization activity"/>
    <property type="evidence" value="ECO:0007669"/>
    <property type="project" value="InterPro"/>
</dbReference>
<feature type="transmembrane region" description="Helical" evidence="9">
    <location>
        <begin position="193"/>
        <end position="218"/>
    </location>
</feature>
<feature type="transmembrane region" description="Helical" evidence="9">
    <location>
        <begin position="80"/>
        <end position="102"/>
    </location>
</feature>
<evidence type="ECO:0000313" key="12">
    <source>
        <dbReference type="Proteomes" id="UP000476511"/>
    </source>
</evidence>
<evidence type="ECO:0000313" key="11">
    <source>
        <dbReference type="EMBL" id="MRX42679.1"/>
    </source>
</evidence>
<dbReference type="Gene3D" id="3.30.565.10">
    <property type="entry name" value="Histidine kinase-like ATPase, C-terminal domain"/>
    <property type="match status" value="1"/>
</dbReference>
<dbReference type="PANTHER" id="PTHR24421:SF10">
    <property type="entry name" value="NITRATE_NITRITE SENSOR PROTEIN NARQ"/>
    <property type="match status" value="1"/>
</dbReference>
<evidence type="ECO:0000256" key="3">
    <source>
        <dbReference type="ARBA" id="ARBA00022553"/>
    </source>
</evidence>
<dbReference type="Pfam" id="PF07730">
    <property type="entry name" value="HisKA_3"/>
    <property type="match status" value="1"/>
</dbReference>
<dbReference type="SMART" id="SM00387">
    <property type="entry name" value="HATPase_c"/>
    <property type="match status" value="1"/>
</dbReference>
<keyword evidence="8" id="KW-0902">Two-component regulatory system</keyword>
<evidence type="ECO:0000259" key="10">
    <source>
        <dbReference type="SMART" id="SM00387"/>
    </source>
</evidence>
<dbReference type="InterPro" id="IPR029016">
    <property type="entry name" value="GAF-like_dom_sf"/>
</dbReference>
<dbReference type="InterPro" id="IPR011712">
    <property type="entry name" value="Sig_transdc_His_kin_sub3_dim/P"/>
</dbReference>
<sequence>MRAGGVGVMGRSTSAPRWAWAVTAVAFASGSALVAVLLLNAAALPSALDEQLPFYIGTTVFAPIFSALAAVILRRFPRHPIAWIMVGVVVGVIADTAARWYAITGLYLEPGSLPGVAWAAWFAEWNWFPSMLVLFVFVPLLFPDGSPPGPRWRPVVIGLIAWLALATIGYALYPSDPVDFARVERPVAVEPAIVLAVLMLLTPVAIGVGLAAVVVRWRRTIGDEHEQLRWMLWAASLSVAGWAVMMVAGTLGTEWGLGGAFLTWIPLLLIPVSVTIAIVKYRLYDIDLVINRTLVYGALTVAVLAAYGLFVLAVTALTPLSIDWRGSVLIVLVVAIAAYPLREWLQRMVNRRMYGDRDDPAKAMSRLARRVSDALAPAGVLPAVAESVGQALRVPYVAVRVAGVAGPTAAFGTPTGDPERFELVHQGEAVGVLEVGRRSERDQFSPADVRLLEDVARQVAGTVRAVQLATELQASRERLVLAREEERRRLRRDIHDGVGSALAGLALQAGNLRRALPDSPDVAIGLASTLEASIQGTIRDIRRIVDDLRPPALDDLGLDGALHERAAALLPGAATLEVRLDGAQLPAAVEVAAYRIATEAMTNAARHSGSERVRVLVDATSDPRTLRLEVSDDGAGMSASIRSGVGLPSMRERAVELGGSCEVDAAPEGGARVRASIPIMGTDDPGDRRP</sequence>
<evidence type="ECO:0000256" key="7">
    <source>
        <dbReference type="ARBA" id="ARBA00022840"/>
    </source>
</evidence>
<dbReference type="InterPro" id="IPR003594">
    <property type="entry name" value="HATPase_dom"/>
</dbReference>
<keyword evidence="9" id="KW-0812">Transmembrane</keyword>
<protein>
    <recommendedName>
        <fullName evidence="2">histidine kinase</fullName>
        <ecNumber evidence="2">2.7.13.3</ecNumber>
    </recommendedName>
</protein>
<dbReference type="Gene3D" id="1.20.5.1930">
    <property type="match status" value="1"/>
</dbReference>
<evidence type="ECO:0000256" key="1">
    <source>
        <dbReference type="ARBA" id="ARBA00000085"/>
    </source>
</evidence>
<keyword evidence="9" id="KW-1133">Transmembrane helix</keyword>
<reference evidence="11 12" key="1">
    <citation type="submission" date="2019-11" db="EMBL/GenBank/DDBJ databases">
        <title>Agromyces kandeliae sp. nov., isolated from mangrove soil.</title>
        <authorList>
            <person name="Wang R."/>
        </authorList>
    </citation>
    <scope>NUCLEOTIDE SEQUENCE [LARGE SCALE GENOMIC DNA]</scope>
    <source>
        <strain evidence="11 12">Q22</strain>
    </source>
</reference>
<feature type="transmembrane region" description="Helical" evidence="9">
    <location>
        <begin position="324"/>
        <end position="341"/>
    </location>
</feature>
<evidence type="ECO:0000256" key="8">
    <source>
        <dbReference type="ARBA" id="ARBA00023012"/>
    </source>
</evidence>
<evidence type="ECO:0000256" key="6">
    <source>
        <dbReference type="ARBA" id="ARBA00022777"/>
    </source>
</evidence>
<comment type="catalytic activity">
    <reaction evidence="1">
        <text>ATP + protein L-histidine = ADP + protein N-phospho-L-histidine.</text>
        <dbReference type="EC" id="2.7.13.3"/>
    </reaction>
</comment>
<dbReference type="Gene3D" id="3.30.450.40">
    <property type="match status" value="1"/>
</dbReference>
<keyword evidence="3" id="KW-0597">Phosphoprotein</keyword>
<evidence type="ECO:0000256" key="5">
    <source>
        <dbReference type="ARBA" id="ARBA00022741"/>
    </source>
</evidence>
<organism evidence="11 12">
    <name type="scientific">Agromyces kandeliae</name>
    <dbReference type="NCBI Taxonomy" id="2666141"/>
    <lineage>
        <taxon>Bacteria</taxon>
        <taxon>Bacillati</taxon>
        <taxon>Actinomycetota</taxon>
        <taxon>Actinomycetes</taxon>
        <taxon>Micrococcales</taxon>
        <taxon>Microbacteriaceae</taxon>
        <taxon>Agromyces</taxon>
    </lineage>
</organism>
<feature type="transmembrane region" description="Helical" evidence="9">
    <location>
        <begin position="154"/>
        <end position="173"/>
    </location>
</feature>
<dbReference type="EMBL" id="WKJD01000006">
    <property type="protein sequence ID" value="MRX42679.1"/>
    <property type="molecule type" value="Genomic_DNA"/>
</dbReference>
<dbReference type="GO" id="GO:0016020">
    <property type="term" value="C:membrane"/>
    <property type="evidence" value="ECO:0007669"/>
    <property type="project" value="InterPro"/>
</dbReference>
<dbReference type="CDD" id="cd16917">
    <property type="entry name" value="HATPase_UhpB-NarQ-NarX-like"/>
    <property type="match status" value="1"/>
</dbReference>
<keyword evidence="9" id="KW-0472">Membrane</keyword>
<name>A0A6L5QYF4_9MICO</name>
<feature type="transmembrane region" description="Helical" evidence="9">
    <location>
        <begin position="54"/>
        <end position="73"/>
    </location>
</feature>
<dbReference type="PANTHER" id="PTHR24421">
    <property type="entry name" value="NITRATE/NITRITE SENSOR PROTEIN NARX-RELATED"/>
    <property type="match status" value="1"/>
</dbReference>
<feature type="transmembrane region" description="Helical" evidence="9">
    <location>
        <begin position="261"/>
        <end position="281"/>
    </location>
</feature>
<dbReference type="SUPFAM" id="SSF55874">
    <property type="entry name" value="ATPase domain of HSP90 chaperone/DNA topoisomerase II/histidine kinase"/>
    <property type="match status" value="1"/>
</dbReference>
<dbReference type="EC" id="2.7.13.3" evidence="2"/>
<keyword evidence="6" id="KW-0418">Kinase</keyword>
<keyword evidence="4" id="KW-0808">Transferase</keyword>
<evidence type="ECO:0000256" key="9">
    <source>
        <dbReference type="SAM" id="Phobius"/>
    </source>
</evidence>
<keyword evidence="5" id="KW-0547">Nucleotide-binding</keyword>